<comment type="caution">
    <text evidence="1">The sequence shown here is derived from an EMBL/GenBank/DDBJ whole genome shotgun (WGS) entry which is preliminary data.</text>
</comment>
<dbReference type="AlphaFoldDB" id="A0A9W8IIB0"/>
<dbReference type="Proteomes" id="UP001139887">
    <property type="component" value="Unassembled WGS sequence"/>
</dbReference>
<proteinExistence type="predicted"/>
<accession>A0A9W8IIB0</accession>
<dbReference type="EMBL" id="JANBUW010000013">
    <property type="protein sequence ID" value="KAJ2851379.1"/>
    <property type="molecule type" value="Genomic_DNA"/>
</dbReference>
<organism evidence="1 2">
    <name type="scientific">Coemansia brasiliensis</name>
    <dbReference type="NCBI Taxonomy" id="2650707"/>
    <lineage>
        <taxon>Eukaryota</taxon>
        <taxon>Fungi</taxon>
        <taxon>Fungi incertae sedis</taxon>
        <taxon>Zoopagomycota</taxon>
        <taxon>Kickxellomycotina</taxon>
        <taxon>Kickxellomycetes</taxon>
        <taxon>Kickxellales</taxon>
        <taxon>Kickxellaceae</taxon>
        <taxon>Coemansia</taxon>
    </lineage>
</organism>
<dbReference type="OrthoDB" id="5565580at2759"/>
<name>A0A9W8IIB0_9FUNG</name>
<evidence type="ECO:0000313" key="1">
    <source>
        <dbReference type="EMBL" id="KAJ2851379.1"/>
    </source>
</evidence>
<sequence length="223" mass="25661">MHAKHIPFEVIQRIIQFTADAPEIEYKSWKSQLQFLSISKAWRESAMPVVYKTIFVDIHNSANLNGEGSCIEGFPKNVSFVSNLKLIKDNVPRNIVRLNELIVEALIQPRDLVQLVQNLPEIVELDVLEVNTEGDMPQDFSNTNIGEDGWTTLAPLNTSIKRLRFGYHMSRYSIEKAGTFLVYLLLRMPQLTSVTTPSRLHVYVNKAKQLARFYPHMEKVKIY</sequence>
<gene>
    <name evidence="1" type="ORF">IWW36_001146</name>
</gene>
<evidence type="ECO:0008006" key="3">
    <source>
        <dbReference type="Google" id="ProtNLM"/>
    </source>
</evidence>
<evidence type="ECO:0000313" key="2">
    <source>
        <dbReference type="Proteomes" id="UP001139887"/>
    </source>
</evidence>
<keyword evidence="2" id="KW-1185">Reference proteome</keyword>
<protein>
    <recommendedName>
        <fullName evidence="3">F-box domain-containing protein</fullName>
    </recommendedName>
</protein>
<reference evidence="1" key="1">
    <citation type="submission" date="2022-07" db="EMBL/GenBank/DDBJ databases">
        <title>Phylogenomic reconstructions and comparative analyses of Kickxellomycotina fungi.</title>
        <authorList>
            <person name="Reynolds N.K."/>
            <person name="Stajich J.E."/>
            <person name="Barry K."/>
            <person name="Grigoriev I.V."/>
            <person name="Crous P."/>
            <person name="Smith M.E."/>
        </authorList>
    </citation>
    <scope>NUCLEOTIDE SEQUENCE</scope>
    <source>
        <strain evidence="1">NRRL 1566</strain>
    </source>
</reference>